<dbReference type="SUPFAM" id="SSF48403">
    <property type="entry name" value="Ankyrin repeat"/>
    <property type="match status" value="1"/>
</dbReference>
<feature type="region of interest" description="Disordered" evidence="2">
    <location>
        <begin position="718"/>
        <end position="738"/>
    </location>
</feature>
<dbReference type="Proteomes" id="UP000036947">
    <property type="component" value="Unassembled WGS sequence"/>
</dbReference>
<dbReference type="PROSITE" id="PS50297">
    <property type="entry name" value="ANK_REP_REGION"/>
    <property type="match status" value="2"/>
</dbReference>
<name>A0A0L0MZJ3_TOLOC</name>
<dbReference type="OrthoDB" id="194358at2759"/>
<evidence type="ECO:0000256" key="1">
    <source>
        <dbReference type="PROSITE-ProRule" id="PRU00023"/>
    </source>
</evidence>
<dbReference type="SMART" id="SM00248">
    <property type="entry name" value="ANK"/>
    <property type="match status" value="6"/>
</dbReference>
<dbReference type="InterPro" id="IPR036770">
    <property type="entry name" value="Ankyrin_rpt-contain_sf"/>
</dbReference>
<dbReference type="PANTHER" id="PTHR24133">
    <property type="entry name" value="ANKYRIN DOMAIN-CONTAINING"/>
    <property type="match status" value="1"/>
</dbReference>
<dbReference type="STRING" id="1163406.A0A0L0MZJ3"/>
<dbReference type="InterPro" id="IPR052391">
    <property type="entry name" value="E3_Ligase-Neurotoxin"/>
</dbReference>
<feature type="repeat" description="ANK" evidence="1">
    <location>
        <begin position="265"/>
        <end position="293"/>
    </location>
</feature>
<protein>
    <submittedName>
        <fullName evidence="3">Putative ankyrin repeat protein</fullName>
    </submittedName>
</protein>
<dbReference type="Pfam" id="PF12796">
    <property type="entry name" value="Ank_2"/>
    <property type="match status" value="1"/>
</dbReference>
<gene>
    <name evidence="3" type="ORF">TOPH_08134</name>
</gene>
<evidence type="ECO:0000313" key="3">
    <source>
        <dbReference type="EMBL" id="KND87204.1"/>
    </source>
</evidence>
<dbReference type="AlphaFoldDB" id="A0A0L0MZJ3"/>
<reference evidence="3 4" key="1">
    <citation type="journal article" date="2015" name="BMC Genomics">
        <title>The genome of the truffle-parasite Tolypocladium ophioglossoides and the evolution of antifungal peptaibiotics.</title>
        <authorList>
            <person name="Quandt C.A."/>
            <person name="Bushley K.E."/>
            <person name="Spatafora J.W."/>
        </authorList>
    </citation>
    <scope>NUCLEOTIDE SEQUENCE [LARGE SCALE GENOMIC DNA]</scope>
    <source>
        <strain evidence="3 4">CBS 100239</strain>
    </source>
</reference>
<evidence type="ECO:0000313" key="4">
    <source>
        <dbReference type="Proteomes" id="UP000036947"/>
    </source>
</evidence>
<dbReference type="PANTHER" id="PTHR24133:SF40">
    <property type="entry name" value="ANKYRIN REPEAT DOMAIN 44"/>
    <property type="match status" value="1"/>
</dbReference>
<feature type="repeat" description="ANK" evidence="1">
    <location>
        <begin position="505"/>
        <end position="537"/>
    </location>
</feature>
<organism evidence="3 4">
    <name type="scientific">Tolypocladium ophioglossoides (strain CBS 100239)</name>
    <name type="common">Snaketongue truffleclub</name>
    <name type="synonym">Elaphocordyceps ophioglossoides</name>
    <dbReference type="NCBI Taxonomy" id="1163406"/>
    <lineage>
        <taxon>Eukaryota</taxon>
        <taxon>Fungi</taxon>
        <taxon>Dikarya</taxon>
        <taxon>Ascomycota</taxon>
        <taxon>Pezizomycotina</taxon>
        <taxon>Sordariomycetes</taxon>
        <taxon>Hypocreomycetidae</taxon>
        <taxon>Hypocreales</taxon>
        <taxon>Ophiocordycipitaceae</taxon>
        <taxon>Tolypocladium</taxon>
    </lineage>
</organism>
<dbReference type="InterPro" id="IPR002110">
    <property type="entry name" value="Ankyrin_rpt"/>
</dbReference>
<dbReference type="PROSITE" id="PS50088">
    <property type="entry name" value="ANK_REPEAT"/>
    <property type="match status" value="2"/>
</dbReference>
<proteinExistence type="predicted"/>
<evidence type="ECO:0000256" key="2">
    <source>
        <dbReference type="SAM" id="MobiDB-lite"/>
    </source>
</evidence>
<keyword evidence="1" id="KW-0040">ANK repeat</keyword>
<sequence length="934" mass="103459">MDAPSRQPLATAIGTLKDRAISLCSKINDYAKTSNLPPEERFFRSLVTELRLYGGALFTLQTLAIELEPTVVRSANPTAFLSDSMSLLYLLGEVLDSFDKRFAKSEEAYSLKEAARKYRNRITYVLATTQSYADLALLLSFDIEEDYEEEPEVHPKDLSKWLTILNSPYNNHRPREDYLQRQFVASRLTEFPEYTKAAMSWPWCVEEYWSTVQQQVTALFVMPRSYNFVQWVLEYARETSRATTGVDGRQEPCAVLELTNALCNGSASPLHLAAALALPSLVESLLAGGAHVNQDGWLGTPLYCALVGSDVLAKGRAPEIMDSVFNHCSRPPARRVVIKKLLDAGADCKYQFEGPDGEAGSLAPLAFCCACVVNDHTIFERIVSGGAVFEDFETILSNRDITEYANPSPSTLALLITCVLDSTLSYQSELPWYDDTTNTSIKCFMLDHHLKFADGPGPSRLLNIISASRLHHLVISAILDDEFLYLERLAMHPRFDPNLLTSQQDNSTIAHVAVGDEQLEVVEILLKAGADFTMRDNKGRTPLMLAESETMMSALIKHGVSTTATDDKGRNIWYYAAATNDSLLIDWLLKEDPSKNQNMAAASIKGATPLDKALRYSKQLRTVERSDVSRPAPKAARLLLAGGAKCKNTGPHPPFLMGVEWGGNADLVESLVKAGADPRATNDMGENALHQLNQAATPQLVSLVQKLCEGMPLASNAAAKEECTSDQGGKKRKRASTRAKAGLTPAETILTNTAIVDLNGYYEASAHPSCIGPLSEEAYTLLLTPEQFAYHDAAGRGIWARFCELVVPKFEHFTGWPQDSGLAFFTTSVFTALKCLIKAGALARYEEETGQAAVLCLAKVHHDDRHLVWLPQRLPLAYDLFRQFDSPLMRQFILTQVKYDLLMVTHLHHQKLLEWLINTRVALIRTNVEGHADS</sequence>
<accession>A0A0L0MZJ3</accession>
<dbReference type="EMBL" id="LFRF01000040">
    <property type="protein sequence ID" value="KND87204.1"/>
    <property type="molecule type" value="Genomic_DNA"/>
</dbReference>
<comment type="caution">
    <text evidence="3">The sequence shown here is derived from an EMBL/GenBank/DDBJ whole genome shotgun (WGS) entry which is preliminary data.</text>
</comment>
<dbReference type="Gene3D" id="1.25.40.20">
    <property type="entry name" value="Ankyrin repeat-containing domain"/>
    <property type="match status" value="3"/>
</dbReference>
<keyword evidence="4" id="KW-1185">Reference proteome</keyword>